<dbReference type="EMBL" id="KN833686">
    <property type="protein sequence ID" value="KIK30665.1"/>
    <property type="molecule type" value="Genomic_DNA"/>
</dbReference>
<reference evidence="11 12" key="1">
    <citation type="submission" date="2014-04" db="EMBL/GenBank/DDBJ databases">
        <authorList>
            <consortium name="DOE Joint Genome Institute"/>
            <person name="Kuo A."/>
            <person name="Kohler A."/>
            <person name="Costa M.D."/>
            <person name="Nagy L.G."/>
            <person name="Floudas D."/>
            <person name="Copeland A."/>
            <person name="Barry K.W."/>
            <person name="Cichocki N."/>
            <person name="Veneault-Fourrey C."/>
            <person name="LaButti K."/>
            <person name="Lindquist E.A."/>
            <person name="Lipzen A."/>
            <person name="Lundell T."/>
            <person name="Morin E."/>
            <person name="Murat C."/>
            <person name="Sun H."/>
            <person name="Tunlid A."/>
            <person name="Henrissat B."/>
            <person name="Grigoriev I.V."/>
            <person name="Hibbett D.S."/>
            <person name="Martin F."/>
            <person name="Nordberg H.P."/>
            <person name="Cantor M.N."/>
            <person name="Hua S.X."/>
        </authorList>
    </citation>
    <scope>NUCLEOTIDE SEQUENCE [LARGE SCALE GENOMIC DNA]</scope>
    <source>
        <strain evidence="11 12">441</strain>
    </source>
</reference>
<feature type="compositionally biased region" description="Polar residues" evidence="9">
    <location>
        <begin position="55"/>
        <end position="64"/>
    </location>
</feature>
<keyword evidence="5 8" id="KW-0863">Zinc-finger</keyword>
<evidence type="ECO:0000256" key="8">
    <source>
        <dbReference type="PROSITE-ProRule" id="PRU00047"/>
    </source>
</evidence>
<evidence type="ECO:0000259" key="10">
    <source>
        <dbReference type="PROSITE" id="PS50158"/>
    </source>
</evidence>
<feature type="compositionally biased region" description="Basic residues" evidence="9">
    <location>
        <begin position="40"/>
        <end position="50"/>
    </location>
</feature>
<evidence type="ECO:0000313" key="12">
    <source>
        <dbReference type="Proteomes" id="UP000054018"/>
    </source>
</evidence>
<accession>A0A0C9YZN0</accession>
<dbReference type="GO" id="GO:0008270">
    <property type="term" value="F:zinc ion binding"/>
    <property type="evidence" value="ECO:0007669"/>
    <property type="project" value="UniProtKB-KW"/>
</dbReference>
<evidence type="ECO:0000256" key="6">
    <source>
        <dbReference type="ARBA" id="ARBA00022833"/>
    </source>
</evidence>
<evidence type="ECO:0000256" key="1">
    <source>
        <dbReference type="ARBA" id="ARBA00004123"/>
    </source>
</evidence>
<dbReference type="Gene3D" id="4.10.60.10">
    <property type="entry name" value="Zinc finger, CCHC-type"/>
    <property type="match status" value="2"/>
</dbReference>
<dbReference type="SUPFAM" id="SSF57756">
    <property type="entry name" value="Retrovirus zinc finger-like domains"/>
    <property type="match status" value="2"/>
</dbReference>
<feature type="compositionally biased region" description="Polar residues" evidence="9">
    <location>
        <begin position="25"/>
        <end position="34"/>
    </location>
</feature>
<dbReference type="GO" id="GO:0071035">
    <property type="term" value="P:nuclear polyadenylation-dependent rRNA catabolic process"/>
    <property type="evidence" value="ECO:0007669"/>
    <property type="project" value="TreeGrafter"/>
</dbReference>
<feature type="domain" description="CCHC-type" evidence="10">
    <location>
        <begin position="268"/>
        <end position="282"/>
    </location>
</feature>
<dbReference type="STRING" id="765257.A0A0C9YZN0"/>
<feature type="compositionally biased region" description="Basic and acidic residues" evidence="9">
    <location>
        <begin position="507"/>
        <end position="540"/>
    </location>
</feature>
<evidence type="ECO:0000256" key="9">
    <source>
        <dbReference type="SAM" id="MobiDB-lite"/>
    </source>
</evidence>
<name>A0A0C9YZN0_9AGAM</name>
<gene>
    <name evidence="11" type="ORF">PISMIDRAFT_87028</name>
</gene>
<keyword evidence="2" id="KW-0507">mRNA processing</keyword>
<organism evidence="11 12">
    <name type="scientific">Pisolithus microcarpus 441</name>
    <dbReference type="NCBI Taxonomy" id="765257"/>
    <lineage>
        <taxon>Eukaryota</taxon>
        <taxon>Fungi</taxon>
        <taxon>Dikarya</taxon>
        <taxon>Basidiomycota</taxon>
        <taxon>Agaricomycotina</taxon>
        <taxon>Agaricomycetes</taxon>
        <taxon>Agaricomycetidae</taxon>
        <taxon>Boletales</taxon>
        <taxon>Sclerodermatineae</taxon>
        <taxon>Pisolithaceae</taxon>
        <taxon>Pisolithus</taxon>
    </lineage>
</organism>
<dbReference type="PANTHER" id="PTHR46543">
    <property type="entry name" value="ZINC FINGER CCHC DOMAIN-CONTAINING PROTEIN 7"/>
    <property type="match status" value="1"/>
</dbReference>
<evidence type="ECO:0000256" key="7">
    <source>
        <dbReference type="ARBA" id="ARBA00023242"/>
    </source>
</evidence>
<evidence type="ECO:0000256" key="3">
    <source>
        <dbReference type="ARBA" id="ARBA00022723"/>
    </source>
</evidence>
<dbReference type="Pfam" id="PF00098">
    <property type="entry name" value="zf-CCHC"/>
    <property type="match status" value="1"/>
</dbReference>
<dbReference type="Proteomes" id="UP000054018">
    <property type="component" value="Unassembled WGS sequence"/>
</dbReference>
<dbReference type="OrthoDB" id="7608935at2759"/>
<dbReference type="InterPro" id="IPR051644">
    <property type="entry name" value="TRAMP_AT-DNA-binding"/>
</dbReference>
<keyword evidence="3" id="KW-0479">Metal-binding</keyword>
<evidence type="ECO:0000256" key="4">
    <source>
        <dbReference type="ARBA" id="ARBA00022737"/>
    </source>
</evidence>
<evidence type="ECO:0000256" key="2">
    <source>
        <dbReference type="ARBA" id="ARBA00022664"/>
    </source>
</evidence>
<dbReference type="GO" id="GO:0031499">
    <property type="term" value="C:TRAMP complex"/>
    <property type="evidence" value="ECO:0007669"/>
    <property type="project" value="TreeGrafter"/>
</dbReference>
<feature type="region of interest" description="Disordered" evidence="9">
    <location>
        <begin position="1"/>
        <end position="87"/>
    </location>
</feature>
<reference evidence="12" key="2">
    <citation type="submission" date="2015-01" db="EMBL/GenBank/DDBJ databases">
        <title>Evolutionary Origins and Diversification of the Mycorrhizal Mutualists.</title>
        <authorList>
            <consortium name="DOE Joint Genome Institute"/>
            <consortium name="Mycorrhizal Genomics Consortium"/>
            <person name="Kohler A."/>
            <person name="Kuo A."/>
            <person name="Nagy L.G."/>
            <person name="Floudas D."/>
            <person name="Copeland A."/>
            <person name="Barry K.W."/>
            <person name="Cichocki N."/>
            <person name="Veneault-Fourrey C."/>
            <person name="LaButti K."/>
            <person name="Lindquist E.A."/>
            <person name="Lipzen A."/>
            <person name="Lundell T."/>
            <person name="Morin E."/>
            <person name="Murat C."/>
            <person name="Riley R."/>
            <person name="Ohm R."/>
            <person name="Sun H."/>
            <person name="Tunlid A."/>
            <person name="Henrissat B."/>
            <person name="Grigoriev I.V."/>
            <person name="Hibbett D.S."/>
            <person name="Martin F."/>
        </authorList>
    </citation>
    <scope>NUCLEOTIDE SEQUENCE [LARGE SCALE GENOMIC DNA]</scope>
    <source>
        <strain evidence="12">441</strain>
    </source>
</reference>
<keyword evidence="4" id="KW-0677">Repeat</keyword>
<dbReference type="InterPro" id="IPR001878">
    <property type="entry name" value="Znf_CCHC"/>
</dbReference>
<keyword evidence="7" id="KW-0539">Nucleus</keyword>
<dbReference type="PROSITE" id="PS50158">
    <property type="entry name" value="ZF_CCHC"/>
    <property type="match status" value="3"/>
</dbReference>
<dbReference type="GO" id="GO:0071037">
    <property type="term" value="P:nuclear polyadenylation-dependent snRNA catabolic process"/>
    <property type="evidence" value="ECO:0007669"/>
    <property type="project" value="TreeGrafter"/>
</dbReference>
<feature type="compositionally biased region" description="Basic and acidic residues" evidence="9">
    <location>
        <begin position="406"/>
        <end position="418"/>
    </location>
</feature>
<comment type="subcellular location">
    <subcellularLocation>
        <location evidence="1">Nucleus</location>
    </subcellularLocation>
</comment>
<feature type="domain" description="CCHC-type" evidence="10">
    <location>
        <begin position="239"/>
        <end position="254"/>
    </location>
</feature>
<dbReference type="GO" id="GO:0003723">
    <property type="term" value="F:RNA binding"/>
    <property type="evidence" value="ECO:0007669"/>
    <property type="project" value="TreeGrafter"/>
</dbReference>
<dbReference type="HOGENOM" id="CLU_028683_0_0_1"/>
<dbReference type="AlphaFoldDB" id="A0A0C9YZN0"/>
<dbReference type="GO" id="GO:0071038">
    <property type="term" value="P:TRAMP-dependent tRNA surveillance pathway"/>
    <property type="evidence" value="ECO:0007669"/>
    <property type="project" value="TreeGrafter"/>
</dbReference>
<feature type="domain" description="CCHC-type" evidence="10">
    <location>
        <begin position="325"/>
        <end position="340"/>
    </location>
</feature>
<feature type="compositionally biased region" description="Basic and acidic residues" evidence="9">
    <location>
        <begin position="483"/>
        <end position="492"/>
    </location>
</feature>
<dbReference type="GO" id="GO:0006397">
    <property type="term" value="P:mRNA processing"/>
    <property type="evidence" value="ECO:0007669"/>
    <property type="project" value="UniProtKB-KW"/>
</dbReference>
<proteinExistence type="predicted"/>
<dbReference type="GO" id="GO:0071036">
    <property type="term" value="P:nuclear polyadenylation-dependent snoRNA catabolic process"/>
    <property type="evidence" value="ECO:0007669"/>
    <property type="project" value="TreeGrafter"/>
</dbReference>
<dbReference type="InterPro" id="IPR036875">
    <property type="entry name" value="Znf_CCHC_sf"/>
</dbReference>
<protein>
    <recommendedName>
        <fullName evidence="10">CCHC-type domain-containing protein</fullName>
    </recommendedName>
</protein>
<feature type="compositionally biased region" description="Basic and acidic residues" evidence="9">
    <location>
        <begin position="377"/>
        <end position="392"/>
    </location>
</feature>
<feature type="region of interest" description="Disordered" evidence="9">
    <location>
        <begin position="363"/>
        <end position="548"/>
    </location>
</feature>
<evidence type="ECO:0000256" key="5">
    <source>
        <dbReference type="ARBA" id="ARBA00022771"/>
    </source>
</evidence>
<sequence length="548" mass="61867">MAEIIDLTADSSKPIEISSAEEDLSTPTPTQDLPSNEKGRRNRKKKRSKRPITEQAGTSASTRNAADGPQRGEEKECDNAQSGTPPEVAAEDSQLFYFDAVAVPVPDFINPEYARRPTDAPSEDCSQDEHKLLLPSHVSLLAPSTDGADPIEVIPPPIVDSDDDYIDFLEYEDRRAPGLVRYFEVEADGTTQARPSIFKCKNCGAEGKHKTFECPVLICLTCGARDEHSTRSCPISKTCYTCGMKGHINKTCPNRYSRSLNSDLHDNCDRCGSKGHRTNECPTVWRIYQYVTDEERMLIRENREARQHLQIGQGGEGYIGKDDWCYNCANTGHLGDDCDELPRSSEIPPEPSAFSAFNMMSGPFYDPTTESPRIRRGPRDLRESEDLTRLPDLDIPIDVGKRGRNKDRENLEKRFREQEDGEPGDWFNDMQNSKNRRVKEPPSRGKAMKFGASLKDGGRKLSPPRTNEKPRSLLARLGDGGGDEFRNGRDDTQALSLRIRGAANHVNDNDRYRRRHDQQYQEARSRDRDSGRRPDREHKPRYSGGYNR</sequence>
<evidence type="ECO:0000313" key="11">
    <source>
        <dbReference type="EMBL" id="KIK30665.1"/>
    </source>
</evidence>
<keyword evidence="12" id="KW-1185">Reference proteome</keyword>
<keyword evidence="6" id="KW-0862">Zinc</keyword>
<dbReference type="GO" id="GO:0071039">
    <property type="term" value="P:nuclear polyadenylation-dependent CUT catabolic process"/>
    <property type="evidence" value="ECO:0007669"/>
    <property type="project" value="TreeGrafter"/>
</dbReference>
<dbReference type="SMART" id="SM00343">
    <property type="entry name" value="ZnF_C2HC"/>
    <property type="match status" value="5"/>
</dbReference>
<dbReference type="GO" id="GO:0071031">
    <property type="term" value="P:nuclear mRNA surveillance of mRNA 3'-end processing"/>
    <property type="evidence" value="ECO:0007669"/>
    <property type="project" value="TreeGrafter"/>
</dbReference>
<dbReference type="PANTHER" id="PTHR46543:SF1">
    <property type="entry name" value="ZINC FINGER CCHC DOMAIN-CONTAINING PROTEIN 7"/>
    <property type="match status" value="1"/>
</dbReference>